<keyword evidence="4 7" id="KW-1133">Transmembrane helix</keyword>
<feature type="transmembrane region" description="Helical" evidence="7">
    <location>
        <begin position="150"/>
        <end position="170"/>
    </location>
</feature>
<dbReference type="AlphaFoldDB" id="A0A4P9ZTK7"/>
<feature type="transmembrane region" description="Helical" evidence="7">
    <location>
        <begin position="401"/>
        <end position="421"/>
    </location>
</feature>
<reference evidence="10" key="1">
    <citation type="journal article" date="2018" name="Nat. Microbiol.">
        <title>Leveraging single-cell genomics to expand the fungal tree of life.</title>
        <authorList>
            <person name="Ahrendt S.R."/>
            <person name="Quandt C.A."/>
            <person name="Ciobanu D."/>
            <person name="Clum A."/>
            <person name="Salamov A."/>
            <person name="Andreopoulos B."/>
            <person name="Cheng J.F."/>
            <person name="Woyke T."/>
            <person name="Pelin A."/>
            <person name="Henrissat B."/>
            <person name="Reynolds N.K."/>
            <person name="Benny G.L."/>
            <person name="Smith M.E."/>
            <person name="James T.Y."/>
            <person name="Grigoriev I.V."/>
        </authorList>
    </citation>
    <scope>NUCLEOTIDE SEQUENCE [LARGE SCALE GENOMIC DNA]</scope>
    <source>
        <strain evidence="10">RSA 468</strain>
    </source>
</reference>
<dbReference type="InterPro" id="IPR006153">
    <property type="entry name" value="Cation/H_exchanger_TM"/>
</dbReference>
<dbReference type="EMBL" id="ML002574">
    <property type="protein sequence ID" value="RKP36914.1"/>
    <property type="molecule type" value="Genomic_DNA"/>
</dbReference>
<gene>
    <name evidence="9" type="ORF">BJ085DRAFT_15012</name>
</gene>
<dbReference type="Pfam" id="PF00999">
    <property type="entry name" value="Na_H_Exchanger"/>
    <property type="match status" value="1"/>
</dbReference>
<protein>
    <submittedName>
        <fullName evidence="9">Sodium/hydrogen exchanger family-domain-containing protein</fullName>
    </submittedName>
</protein>
<dbReference type="GO" id="GO:0016020">
    <property type="term" value="C:membrane"/>
    <property type="evidence" value="ECO:0007669"/>
    <property type="project" value="UniProtKB-SubCell"/>
</dbReference>
<dbReference type="STRING" id="215637.A0A4P9ZTK7"/>
<dbReference type="Gene3D" id="1.20.1530.20">
    <property type="match status" value="1"/>
</dbReference>
<feature type="transmembrane region" description="Helical" evidence="7">
    <location>
        <begin position="22"/>
        <end position="39"/>
    </location>
</feature>
<evidence type="ECO:0000313" key="9">
    <source>
        <dbReference type="EMBL" id="RKP36914.1"/>
    </source>
</evidence>
<dbReference type="InterPro" id="IPR050794">
    <property type="entry name" value="CPA2_transporter"/>
</dbReference>
<dbReference type="GO" id="GO:0015297">
    <property type="term" value="F:antiporter activity"/>
    <property type="evidence" value="ECO:0007669"/>
    <property type="project" value="InterPro"/>
</dbReference>
<dbReference type="Proteomes" id="UP000268162">
    <property type="component" value="Unassembled WGS sequence"/>
</dbReference>
<feature type="non-terminal residue" evidence="9">
    <location>
        <position position="702"/>
    </location>
</feature>
<evidence type="ECO:0000256" key="7">
    <source>
        <dbReference type="SAM" id="Phobius"/>
    </source>
</evidence>
<evidence type="ECO:0000259" key="8">
    <source>
        <dbReference type="Pfam" id="PF00999"/>
    </source>
</evidence>
<evidence type="ECO:0000256" key="1">
    <source>
        <dbReference type="ARBA" id="ARBA00004141"/>
    </source>
</evidence>
<keyword evidence="3 7" id="KW-0812">Transmembrane</keyword>
<proteinExistence type="predicted"/>
<feature type="transmembrane region" description="Helical" evidence="7">
    <location>
        <begin position="51"/>
        <end position="70"/>
    </location>
</feature>
<feature type="transmembrane region" description="Helical" evidence="7">
    <location>
        <begin position="116"/>
        <end position="138"/>
    </location>
</feature>
<comment type="subcellular location">
    <subcellularLocation>
        <location evidence="1">Membrane</location>
        <topology evidence="1">Multi-pass membrane protein</topology>
    </subcellularLocation>
</comment>
<keyword evidence="5" id="KW-0406">Ion transport</keyword>
<feature type="transmembrane region" description="Helical" evidence="7">
    <location>
        <begin position="182"/>
        <end position="209"/>
    </location>
</feature>
<dbReference type="PANTHER" id="PTHR32468">
    <property type="entry name" value="CATION/H + ANTIPORTER"/>
    <property type="match status" value="1"/>
</dbReference>
<dbReference type="InterPro" id="IPR038770">
    <property type="entry name" value="Na+/solute_symporter_sf"/>
</dbReference>
<feature type="transmembrane region" description="Helical" evidence="7">
    <location>
        <begin position="333"/>
        <end position="356"/>
    </location>
</feature>
<keyword evidence="6 7" id="KW-0472">Membrane</keyword>
<evidence type="ECO:0000256" key="6">
    <source>
        <dbReference type="ARBA" id="ARBA00023136"/>
    </source>
</evidence>
<feature type="transmembrane region" description="Helical" evidence="7">
    <location>
        <begin position="257"/>
        <end position="290"/>
    </location>
</feature>
<dbReference type="GO" id="GO:1902600">
    <property type="term" value="P:proton transmembrane transport"/>
    <property type="evidence" value="ECO:0007669"/>
    <property type="project" value="InterPro"/>
</dbReference>
<dbReference type="PANTHER" id="PTHR32468:SF0">
    <property type="entry name" value="K(+)_H(+) ANTIPORTER 1"/>
    <property type="match status" value="1"/>
</dbReference>
<evidence type="ECO:0000256" key="4">
    <source>
        <dbReference type="ARBA" id="ARBA00022989"/>
    </source>
</evidence>
<name>A0A4P9ZTK7_9FUNG</name>
<keyword evidence="2" id="KW-0813">Transport</keyword>
<evidence type="ECO:0000313" key="10">
    <source>
        <dbReference type="Proteomes" id="UP000268162"/>
    </source>
</evidence>
<organism evidence="9 10">
    <name type="scientific">Dimargaris cristalligena</name>
    <dbReference type="NCBI Taxonomy" id="215637"/>
    <lineage>
        <taxon>Eukaryota</taxon>
        <taxon>Fungi</taxon>
        <taxon>Fungi incertae sedis</taxon>
        <taxon>Zoopagomycota</taxon>
        <taxon>Kickxellomycotina</taxon>
        <taxon>Dimargaritomycetes</taxon>
        <taxon>Dimargaritales</taxon>
        <taxon>Dimargaritaceae</taxon>
        <taxon>Dimargaris</taxon>
    </lineage>
</organism>
<feature type="transmembrane region" description="Helical" evidence="7">
    <location>
        <begin position="215"/>
        <end position="236"/>
    </location>
</feature>
<keyword evidence="10" id="KW-1185">Reference proteome</keyword>
<feature type="domain" description="Cation/H+ exchanger transmembrane" evidence="8">
    <location>
        <begin position="39"/>
        <end position="418"/>
    </location>
</feature>
<evidence type="ECO:0000256" key="3">
    <source>
        <dbReference type="ARBA" id="ARBA00022692"/>
    </source>
</evidence>
<evidence type="ECO:0000256" key="2">
    <source>
        <dbReference type="ARBA" id="ARBA00022448"/>
    </source>
</evidence>
<sequence>MAGGGTIFSGANPIVFNTANPIPLFIIQALIIICFSRFLAYPLGLIRQPTVIAEVVGGVLLGPSVMGHIPNFSSNIFPKDSLPFLGLVANLGLIFFLFMVGLELDMRSLRRNFHRAILISVAGMCLPFGLGIAVSYALFQLLGDNHDVPFTSFFLFLGVAMAITAFPVLARILTELKLLRTFVGSITLPAAAIDDVTSWCLLALVVAIINAKSGLVILWTIMCVLGFALFMLIIGRSLMYKFLVYTNSFESGPSQRVMFVIFAVVLASAWFTEIIGVHAIFGGFLAGVIIPHDHGLAVHITEKIEDLVSVVFLPLYFALSGLKTNLSSLDDGLTWGLLVLVIVVACGGKIIGCTIAARFSKLNWRESISVGVLMNCKGLVELIVLNIGYDAGVINTRIFTMMVVMALITTFVTTPLIHFIYPPRFQRLLNDVTSEPEPYTKPVGDEDAEARPSFETTDARSIAELIHRPLSVLVCLNKMQHVPALMALMQFLNPPHAHEPGNPQAMSSPLTGYFTGLRVYALRLIALTQRNSAVMMSTESEDTMRMDPLMSMFRTFGLLNNISVRSALSVCPTEDFAETLASNSDETRVNYAIVPWSGSGGIDDDQMASPLDYFFNRGGPKEPHQGTSPQHLQFISEVFRRVSCNVAVFIDRASGGRGPVSVFVPFFGGADDRAAVYFALRFAANPNIHISIVRFIRSDELT</sequence>
<accession>A0A4P9ZTK7</accession>
<feature type="transmembrane region" description="Helical" evidence="7">
    <location>
        <begin position="82"/>
        <end position="104"/>
    </location>
</feature>
<evidence type="ECO:0000256" key="5">
    <source>
        <dbReference type="ARBA" id="ARBA00023065"/>
    </source>
</evidence>